<feature type="signal peptide" evidence="6">
    <location>
        <begin position="1"/>
        <end position="19"/>
    </location>
</feature>
<gene>
    <name evidence="8" type="ORF">CR152_01240</name>
</gene>
<dbReference type="GO" id="GO:0019867">
    <property type="term" value="C:outer membrane"/>
    <property type="evidence" value="ECO:0007669"/>
    <property type="project" value="TreeGrafter"/>
</dbReference>
<proteinExistence type="inferred from homology"/>
<protein>
    <recommendedName>
        <fullName evidence="3">N-acetylmuramoyl-L-alanine amidase</fullName>
        <ecNumber evidence="3">3.5.1.28</ecNumber>
    </recommendedName>
</protein>
<dbReference type="InterPro" id="IPR002502">
    <property type="entry name" value="Amidase_domain"/>
</dbReference>
<evidence type="ECO:0000256" key="4">
    <source>
        <dbReference type="ARBA" id="ARBA00022801"/>
    </source>
</evidence>
<organism evidence="8 9">
    <name type="scientific">Massilia violaceinigra</name>
    <dbReference type="NCBI Taxonomy" id="2045208"/>
    <lineage>
        <taxon>Bacteria</taxon>
        <taxon>Pseudomonadati</taxon>
        <taxon>Pseudomonadota</taxon>
        <taxon>Betaproteobacteria</taxon>
        <taxon>Burkholderiales</taxon>
        <taxon>Oxalobacteraceae</taxon>
        <taxon>Telluria group</taxon>
        <taxon>Massilia</taxon>
    </lineage>
</organism>
<dbReference type="PANTHER" id="PTHR30417:SF1">
    <property type="entry name" value="N-ACETYLMURAMOYL-L-ALANINE AMIDASE AMID"/>
    <property type="match status" value="1"/>
</dbReference>
<dbReference type="OrthoDB" id="9794842at2"/>
<dbReference type="CDD" id="cd06583">
    <property type="entry name" value="PGRP"/>
    <property type="match status" value="1"/>
</dbReference>
<dbReference type="RefSeq" id="WP_099873071.1">
    <property type="nucleotide sequence ID" value="NZ_CP024608.1"/>
</dbReference>
<evidence type="ECO:0000259" key="7">
    <source>
        <dbReference type="SMART" id="SM00644"/>
    </source>
</evidence>
<keyword evidence="5" id="KW-0961">Cell wall biogenesis/degradation</keyword>
<dbReference type="Proteomes" id="UP000229897">
    <property type="component" value="Chromosome"/>
</dbReference>
<dbReference type="EC" id="3.5.1.28" evidence="3"/>
<evidence type="ECO:0000256" key="5">
    <source>
        <dbReference type="ARBA" id="ARBA00023316"/>
    </source>
</evidence>
<evidence type="ECO:0000313" key="8">
    <source>
        <dbReference type="EMBL" id="ATQ73281.1"/>
    </source>
</evidence>
<dbReference type="SUPFAM" id="SSF55846">
    <property type="entry name" value="N-acetylmuramoyl-L-alanine amidase-like"/>
    <property type="match status" value="1"/>
</dbReference>
<evidence type="ECO:0000256" key="1">
    <source>
        <dbReference type="ARBA" id="ARBA00001561"/>
    </source>
</evidence>
<evidence type="ECO:0000256" key="6">
    <source>
        <dbReference type="SAM" id="SignalP"/>
    </source>
</evidence>
<name>A0A2D2DE68_9BURK</name>
<dbReference type="GO" id="GO:0008745">
    <property type="term" value="F:N-acetylmuramoyl-L-alanine amidase activity"/>
    <property type="evidence" value="ECO:0007669"/>
    <property type="project" value="UniProtKB-EC"/>
</dbReference>
<dbReference type="InterPro" id="IPR051206">
    <property type="entry name" value="NAMLAA_amidase_2"/>
</dbReference>
<dbReference type="InterPro" id="IPR002477">
    <property type="entry name" value="Peptidoglycan-bd-like"/>
</dbReference>
<dbReference type="Gene3D" id="1.10.101.10">
    <property type="entry name" value="PGBD-like superfamily/PGBD"/>
    <property type="match status" value="1"/>
</dbReference>
<dbReference type="KEGG" id="mass:CR152_01240"/>
<dbReference type="Pfam" id="PF01471">
    <property type="entry name" value="PG_binding_1"/>
    <property type="match status" value="1"/>
</dbReference>
<dbReference type="InterPro" id="IPR036505">
    <property type="entry name" value="Amidase/PGRP_sf"/>
</dbReference>
<keyword evidence="4" id="KW-0378">Hydrolase</keyword>
<accession>A0A2D2DE68</accession>
<keyword evidence="6" id="KW-0732">Signal</keyword>
<dbReference type="GO" id="GO:0009254">
    <property type="term" value="P:peptidoglycan turnover"/>
    <property type="evidence" value="ECO:0007669"/>
    <property type="project" value="TreeGrafter"/>
</dbReference>
<dbReference type="FunFam" id="3.40.80.10:FF:000003">
    <property type="entry name" value="N-acetylmuramoyl-L-alanine amidase"/>
    <property type="match status" value="1"/>
</dbReference>
<sequence>MKTLLATLLIALLSGCATGPTIDRTYSAKGQSSRVKFVILHYTAINLPQSIKVLTQQTVSSHYLLTDETSPIVYGLVDETRQSNHAGVSHWKNYTLLNGSSVGIEIVNPGFTETPNGRIWYPFPQAQVDRLIVLLKDIVKRHNIPPENILGHSDIAPQRKQDPGPMFPWFQLARHGLVAWPDAAKVAAARPVYDLLLPDVAWFQARLATFGYAVPQTGLLDEATRNVIGAFQMKYRPATIDGTPDAETAALLDALTAPAVKPAA</sequence>
<dbReference type="PROSITE" id="PS51257">
    <property type="entry name" value="PROKAR_LIPOPROTEIN"/>
    <property type="match status" value="1"/>
</dbReference>
<evidence type="ECO:0000256" key="2">
    <source>
        <dbReference type="ARBA" id="ARBA00007553"/>
    </source>
</evidence>
<dbReference type="GO" id="GO:0071555">
    <property type="term" value="P:cell wall organization"/>
    <property type="evidence" value="ECO:0007669"/>
    <property type="project" value="UniProtKB-KW"/>
</dbReference>
<dbReference type="EMBL" id="CP024608">
    <property type="protein sequence ID" value="ATQ73281.1"/>
    <property type="molecule type" value="Genomic_DNA"/>
</dbReference>
<dbReference type="InterPro" id="IPR036366">
    <property type="entry name" value="PGBDSf"/>
</dbReference>
<evidence type="ECO:0000313" key="9">
    <source>
        <dbReference type="Proteomes" id="UP000229897"/>
    </source>
</evidence>
<dbReference type="SMART" id="SM00644">
    <property type="entry name" value="Ami_2"/>
    <property type="match status" value="1"/>
</dbReference>
<feature type="domain" description="N-acetylmuramoyl-L-alanine amidase" evidence="7">
    <location>
        <begin position="23"/>
        <end position="164"/>
    </location>
</feature>
<dbReference type="Gene3D" id="3.40.80.10">
    <property type="entry name" value="Peptidoglycan recognition protein-like"/>
    <property type="match status" value="1"/>
</dbReference>
<dbReference type="GO" id="GO:0009253">
    <property type="term" value="P:peptidoglycan catabolic process"/>
    <property type="evidence" value="ECO:0007669"/>
    <property type="project" value="InterPro"/>
</dbReference>
<keyword evidence="9" id="KW-1185">Reference proteome</keyword>
<comment type="catalytic activity">
    <reaction evidence="1">
        <text>Hydrolyzes the link between N-acetylmuramoyl residues and L-amino acid residues in certain cell-wall glycopeptides.</text>
        <dbReference type="EC" id="3.5.1.28"/>
    </reaction>
</comment>
<dbReference type="InterPro" id="IPR036365">
    <property type="entry name" value="PGBD-like_sf"/>
</dbReference>
<dbReference type="Pfam" id="PF01510">
    <property type="entry name" value="Amidase_2"/>
    <property type="match status" value="1"/>
</dbReference>
<dbReference type="PANTHER" id="PTHR30417">
    <property type="entry name" value="N-ACETYLMURAMOYL-L-ALANINE AMIDASE AMID"/>
    <property type="match status" value="1"/>
</dbReference>
<reference evidence="8" key="1">
    <citation type="submission" date="2017-10" db="EMBL/GenBank/DDBJ databases">
        <title>Massilia psychrophilum sp. nov., a novel purple-pigmented bacterium isolated from Tianshan glacier, Xinjiang Municipality, China.</title>
        <authorList>
            <person name="Wang H."/>
        </authorList>
    </citation>
    <scope>NUCLEOTIDE SEQUENCE [LARGE SCALE GENOMIC DNA]</scope>
    <source>
        <strain evidence="8">B2</strain>
    </source>
</reference>
<feature type="chain" id="PRO_5013615369" description="N-acetylmuramoyl-L-alanine amidase" evidence="6">
    <location>
        <begin position="20"/>
        <end position="264"/>
    </location>
</feature>
<dbReference type="SUPFAM" id="SSF47090">
    <property type="entry name" value="PGBD-like"/>
    <property type="match status" value="1"/>
</dbReference>
<comment type="similarity">
    <text evidence="2">Belongs to the N-acetylmuramoyl-L-alanine amidase 2 family.</text>
</comment>
<evidence type="ECO:0000256" key="3">
    <source>
        <dbReference type="ARBA" id="ARBA00011901"/>
    </source>
</evidence>
<dbReference type="AlphaFoldDB" id="A0A2D2DE68"/>